<dbReference type="GeneID" id="54582754"/>
<dbReference type="RefSeq" id="XP_033681536.1">
    <property type="nucleotide sequence ID" value="XM_033829424.1"/>
</dbReference>
<evidence type="ECO:0000256" key="1">
    <source>
        <dbReference type="SAM" id="MobiDB-lite"/>
    </source>
</evidence>
<evidence type="ECO:0000313" key="3">
    <source>
        <dbReference type="Proteomes" id="UP000800094"/>
    </source>
</evidence>
<dbReference type="Proteomes" id="UP000800094">
    <property type="component" value="Unassembled WGS sequence"/>
</dbReference>
<dbReference type="AlphaFoldDB" id="A0A6A6I9C0"/>
<gene>
    <name evidence="2" type="ORF">BU26DRAFT_520990</name>
</gene>
<dbReference type="EMBL" id="ML987198">
    <property type="protein sequence ID" value="KAF2246532.1"/>
    <property type="molecule type" value="Genomic_DNA"/>
</dbReference>
<feature type="compositionally biased region" description="Polar residues" evidence="1">
    <location>
        <begin position="19"/>
        <end position="60"/>
    </location>
</feature>
<evidence type="ECO:0000313" key="2">
    <source>
        <dbReference type="EMBL" id="KAF2246532.1"/>
    </source>
</evidence>
<accession>A0A6A6I9C0</accession>
<sequence>MPANPTANDPLKPAPPPNNAQQGCQATPLLGTSDSRQPANLTQTDHATPPANSQSLVSSL</sequence>
<reference evidence="2" key="1">
    <citation type="journal article" date="2020" name="Stud. Mycol.">
        <title>101 Dothideomycetes genomes: a test case for predicting lifestyles and emergence of pathogens.</title>
        <authorList>
            <person name="Haridas S."/>
            <person name="Albert R."/>
            <person name="Binder M."/>
            <person name="Bloem J."/>
            <person name="Labutti K."/>
            <person name="Salamov A."/>
            <person name="Andreopoulos B."/>
            <person name="Baker S."/>
            <person name="Barry K."/>
            <person name="Bills G."/>
            <person name="Bluhm B."/>
            <person name="Cannon C."/>
            <person name="Castanera R."/>
            <person name="Culley D."/>
            <person name="Daum C."/>
            <person name="Ezra D."/>
            <person name="Gonzalez J."/>
            <person name="Henrissat B."/>
            <person name="Kuo A."/>
            <person name="Liang C."/>
            <person name="Lipzen A."/>
            <person name="Lutzoni F."/>
            <person name="Magnuson J."/>
            <person name="Mondo S."/>
            <person name="Nolan M."/>
            <person name="Ohm R."/>
            <person name="Pangilinan J."/>
            <person name="Park H.-J."/>
            <person name="Ramirez L."/>
            <person name="Alfaro M."/>
            <person name="Sun H."/>
            <person name="Tritt A."/>
            <person name="Yoshinaga Y."/>
            <person name="Zwiers L.-H."/>
            <person name="Turgeon B."/>
            <person name="Goodwin S."/>
            <person name="Spatafora J."/>
            <person name="Crous P."/>
            <person name="Grigoriev I."/>
        </authorList>
    </citation>
    <scope>NUCLEOTIDE SEQUENCE</scope>
    <source>
        <strain evidence="2">CBS 122368</strain>
    </source>
</reference>
<feature type="region of interest" description="Disordered" evidence="1">
    <location>
        <begin position="1"/>
        <end position="60"/>
    </location>
</feature>
<keyword evidence="3" id="KW-1185">Reference proteome</keyword>
<name>A0A6A6I9C0_9PLEO</name>
<organism evidence="2 3">
    <name type="scientific">Trematosphaeria pertusa</name>
    <dbReference type="NCBI Taxonomy" id="390896"/>
    <lineage>
        <taxon>Eukaryota</taxon>
        <taxon>Fungi</taxon>
        <taxon>Dikarya</taxon>
        <taxon>Ascomycota</taxon>
        <taxon>Pezizomycotina</taxon>
        <taxon>Dothideomycetes</taxon>
        <taxon>Pleosporomycetidae</taxon>
        <taxon>Pleosporales</taxon>
        <taxon>Massarineae</taxon>
        <taxon>Trematosphaeriaceae</taxon>
        <taxon>Trematosphaeria</taxon>
    </lineage>
</organism>
<proteinExistence type="predicted"/>
<protein>
    <submittedName>
        <fullName evidence="2">Uncharacterized protein</fullName>
    </submittedName>
</protein>